<sequence precursor="true">MTRLRPLTITATLAGLALLSFSSYLIASAEEYITGIQWETPPIVDPGETDDAPPSDAVVLFGKSSDTANWKNGERWTTDGDILIAGKGPITSKQEFGDCQIHVEWSAPVPAVGEGQGRGNSGIFMMGIYELQVLDSYENTTYVDGQAGAIYKQHPPMVNAMRKPGQWNTYDIIWTAPKFDDQGELTSPAYITAIHNGVVIQNHFELKGDTPFNRPPQYKAHKPTGPISIQDHNNPVRFRNIWVRPIRELTGEQSQPATTLTRPEQKKPAKSEKKSPKKSESDSPNP</sequence>
<evidence type="ECO:0000256" key="1">
    <source>
        <dbReference type="SAM" id="MobiDB-lite"/>
    </source>
</evidence>
<dbReference type="AlphaFoldDB" id="A0A5C6AW09"/>
<dbReference type="Pfam" id="PF06439">
    <property type="entry name" value="3keto-disac_hyd"/>
    <property type="match status" value="1"/>
</dbReference>
<feature type="compositionally biased region" description="Basic and acidic residues" evidence="1">
    <location>
        <begin position="263"/>
        <end position="286"/>
    </location>
</feature>
<organism evidence="4 5">
    <name type="scientific">Neorhodopirellula pilleata</name>
    <dbReference type="NCBI Taxonomy" id="2714738"/>
    <lineage>
        <taxon>Bacteria</taxon>
        <taxon>Pseudomonadati</taxon>
        <taxon>Planctomycetota</taxon>
        <taxon>Planctomycetia</taxon>
        <taxon>Pirellulales</taxon>
        <taxon>Pirellulaceae</taxon>
        <taxon>Neorhodopirellula</taxon>
    </lineage>
</organism>
<comment type="caution">
    <text evidence="4">The sequence shown here is derived from an EMBL/GenBank/DDBJ whole genome shotgun (WGS) entry which is preliminary data.</text>
</comment>
<dbReference type="Proteomes" id="UP000316213">
    <property type="component" value="Unassembled WGS sequence"/>
</dbReference>
<feature type="chain" id="PRO_5022779644" description="3-keto-alpha-glucoside-1,2-lyase/3-keto-2-hydroxy-glucal hydratase domain-containing protein" evidence="2">
    <location>
        <begin position="30"/>
        <end position="286"/>
    </location>
</feature>
<feature type="domain" description="3-keto-alpha-glucoside-1,2-lyase/3-keto-2-hydroxy-glucal hydratase" evidence="3">
    <location>
        <begin position="57"/>
        <end position="244"/>
    </location>
</feature>
<evidence type="ECO:0000313" key="4">
    <source>
        <dbReference type="EMBL" id="TWU03677.1"/>
    </source>
</evidence>
<accession>A0A5C6AW09</accession>
<dbReference type="EMBL" id="SJPM01000001">
    <property type="protein sequence ID" value="TWU03677.1"/>
    <property type="molecule type" value="Genomic_DNA"/>
</dbReference>
<evidence type="ECO:0000259" key="3">
    <source>
        <dbReference type="Pfam" id="PF06439"/>
    </source>
</evidence>
<evidence type="ECO:0000313" key="5">
    <source>
        <dbReference type="Proteomes" id="UP000316213"/>
    </source>
</evidence>
<dbReference type="Gene3D" id="2.60.120.560">
    <property type="entry name" value="Exo-inulinase, domain 1"/>
    <property type="match status" value="1"/>
</dbReference>
<dbReference type="GO" id="GO:0016787">
    <property type="term" value="F:hydrolase activity"/>
    <property type="evidence" value="ECO:0007669"/>
    <property type="project" value="InterPro"/>
</dbReference>
<keyword evidence="5" id="KW-1185">Reference proteome</keyword>
<feature type="region of interest" description="Disordered" evidence="1">
    <location>
        <begin position="248"/>
        <end position="286"/>
    </location>
</feature>
<protein>
    <recommendedName>
        <fullName evidence="3">3-keto-alpha-glucoside-1,2-lyase/3-keto-2-hydroxy-glucal hydratase domain-containing protein</fullName>
    </recommendedName>
</protein>
<keyword evidence="2" id="KW-0732">Signal</keyword>
<feature type="region of interest" description="Disordered" evidence="1">
    <location>
        <begin position="210"/>
        <end position="233"/>
    </location>
</feature>
<evidence type="ECO:0000256" key="2">
    <source>
        <dbReference type="SAM" id="SignalP"/>
    </source>
</evidence>
<dbReference type="RefSeq" id="WP_146576149.1">
    <property type="nucleotide sequence ID" value="NZ_SJPM01000001.1"/>
</dbReference>
<feature type="signal peptide" evidence="2">
    <location>
        <begin position="1"/>
        <end position="29"/>
    </location>
</feature>
<gene>
    <name evidence="4" type="ORF">Pla100_06070</name>
</gene>
<feature type="compositionally biased region" description="Polar residues" evidence="1">
    <location>
        <begin position="251"/>
        <end position="262"/>
    </location>
</feature>
<name>A0A5C6AW09_9BACT</name>
<reference evidence="4 5" key="1">
    <citation type="submission" date="2019-02" db="EMBL/GenBank/DDBJ databases">
        <title>Deep-cultivation of Planctomycetes and their phenomic and genomic characterization uncovers novel biology.</title>
        <authorList>
            <person name="Wiegand S."/>
            <person name="Jogler M."/>
            <person name="Boedeker C."/>
            <person name="Pinto D."/>
            <person name="Vollmers J."/>
            <person name="Rivas-Marin E."/>
            <person name="Kohn T."/>
            <person name="Peeters S.H."/>
            <person name="Heuer A."/>
            <person name="Rast P."/>
            <person name="Oberbeckmann S."/>
            <person name="Bunk B."/>
            <person name="Jeske O."/>
            <person name="Meyerdierks A."/>
            <person name="Storesund J.E."/>
            <person name="Kallscheuer N."/>
            <person name="Luecker S."/>
            <person name="Lage O.M."/>
            <person name="Pohl T."/>
            <person name="Merkel B.J."/>
            <person name="Hornburger P."/>
            <person name="Mueller R.-W."/>
            <person name="Bruemmer F."/>
            <person name="Labrenz M."/>
            <person name="Spormann A.M."/>
            <person name="Op Den Camp H."/>
            <person name="Overmann J."/>
            <person name="Amann R."/>
            <person name="Jetten M.S.M."/>
            <person name="Mascher T."/>
            <person name="Medema M.H."/>
            <person name="Devos D.P."/>
            <person name="Kaster A.-K."/>
            <person name="Ovreas L."/>
            <person name="Rohde M."/>
            <person name="Galperin M.Y."/>
            <person name="Jogler C."/>
        </authorList>
    </citation>
    <scope>NUCLEOTIDE SEQUENCE [LARGE SCALE GENOMIC DNA]</scope>
    <source>
        <strain evidence="4 5">Pla100</strain>
    </source>
</reference>
<proteinExistence type="predicted"/>
<dbReference type="OrthoDB" id="176168at2"/>
<dbReference type="InterPro" id="IPR010496">
    <property type="entry name" value="AL/BT2_dom"/>
</dbReference>